<dbReference type="InterPro" id="IPR036097">
    <property type="entry name" value="HisK_dim/P_sf"/>
</dbReference>
<proteinExistence type="predicted"/>
<dbReference type="PANTHER" id="PTHR43065">
    <property type="entry name" value="SENSOR HISTIDINE KINASE"/>
    <property type="match status" value="1"/>
</dbReference>
<dbReference type="OrthoDB" id="9806995at2"/>
<dbReference type="InterPro" id="IPR036890">
    <property type="entry name" value="HATPase_C_sf"/>
</dbReference>
<dbReference type="SMART" id="SM00387">
    <property type="entry name" value="HATPase_c"/>
    <property type="match status" value="1"/>
</dbReference>
<dbReference type="GO" id="GO:0000155">
    <property type="term" value="F:phosphorelay sensor kinase activity"/>
    <property type="evidence" value="ECO:0007669"/>
    <property type="project" value="InterPro"/>
</dbReference>
<dbReference type="PRINTS" id="PR00344">
    <property type="entry name" value="BCTRLSENSOR"/>
</dbReference>
<feature type="domain" description="Histidine kinase" evidence="5">
    <location>
        <begin position="88"/>
        <end position="325"/>
    </location>
</feature>
<dbReference type="Gene3D" id="1.10.287.130">
    <property type="match status" value="1"/>
</dbReference>
<accession>A0A5B6TKA5</accession>
<keyword evidence="7" id="KW-1185">Reference proteome</keyword>
<dbReference type="EC" id="2.7.13.3" evidence="2"/>
<keyword evidence="4" id="KW-0175">Coiled coil</keyword>
<dbReference type="Pfam" id="PF02518">
    <property type="entry name" value="HATPase_c"/>
    <property type="match status" value="1"/>
</dbReference>
<comment type="catalytic activity">
    <reaction evidence="1">
        <text>ATP + protein L-histidine = ADP + protein N-phospho-L-histidine.</text>
        <dbReference type="EC" id="2.7.13.3"/>
    </reaction>
</comment>
<dbReference type="PANTHER" id="PTHR43065:SF42">
    <property type="entry name" value="TWO-COMPONENT SENSOR PPRA"/>
    <property type="match status" value="1"/>
</dbReference>
<reference evidence="6 7" key="1">
    <citation type="submission" date="2019-07" db="EMBL/GenBank/DDBJ databases">
        <title>Rufibacter sp. nov., isolated from lake sediment.</title>
        <authorList>
            <person name="Qu J.-H."/>
        </authorList>
    </citation>
    <scope>NUCLEOTIDE SEQUENCE [LARGE SCALE GENOMIC DNA]</scope>
    <source>
        <strain evidence="6 7">NBS58-1</strain>
    </source>
</reference>
<keyword evidence="3" id="KW-0597">Phosphoprotein</keyword>
<evidence type="ECO:0000259" key="5">
    <source>
        <dbReference type="PROSITE" id="PS50109"/>
    </source>
</evidence>
<keyword evidence="6" id="KW-0418">Kinase</keyword>
<protein>
    <recommendedName>
        <fullName evidence="2">histidine kinase</fullName>
        <ecNumber evidence="2">2.7.13.3</ecNumber>
    </recommendedName>
</protein>
<dbReference type="InterPro" id="IPR005467">
    <property type="entry name" value="His_kinase_dom"/>
</dbReference>
<dbReference type="InterPro" id="IPR003594">
    <property type="entry name" value="HATPase_dom"/>
</dbReference>
<dbReference type="PROSITE" id="PS50109">
    <property type="entry name" value="HIS_KIN"/>
    <property type="match status" value="1"/>
</dbReference>
<evidence type="ECO:0000256" key="4">
    <source>
        <dbReference type="SAM" id="Coils"/>
    </source>
</evidence>
<gene>
    <name evidence="6" type="ORF">FOA19_04830</name>
</gene>
<dbReference type="CDD" id="cd00082">
    <property type="entry name" value="HisKA"/>
    <property type="match status" value="1"/>
</dbReference>
<dbReference type="Proteomes" id="UP000324133">
    <property type="component" value="Unassembled WGS sequence"/>
</dbReference>
<organism evidence="6 7">
    <name type="scientific">Rufibacter hautae</name>
    <dbReference type="NCBI Taxonomy" id="2595005"/>
    <lineage>
        <taxon>Bacteria</taxon>
        <taxon>Pseudomonadati</taxon>
        <taxon>Bacteroidota</taxon>
        <taxon>Cytophagia</taxon>
        <taxon>Cytophagales</taxon>
        <taxon>Hymenobacteraceae</taxon>
        <taxon>Rufibacter</taxon>
    </lineage>
</organism>
<keyword evidence="6" id="KW-0808">Transferase</keyword>
<dbReference type="InterPro" id="IPR004358">
    <property type="entry name" value="Sig_transdc_His_kin-like_C"/>
</dbReference>
<dbReference type="SUPFAM" id="SSF55874">
    <property type="entry name" value="ATPase domain of HSP90 chaperone/DNA topoisomerase II/histidine kinase"/>
    <property type="match status" value="1"/>
</dbReference>
<dbReference type="InterPro" id="IPR003661">
    <property type="entry name" value="HisK_dim/P_dom"/>
</dbReference>
<evidence type="ECO:0000256" key="2">
    <source>
        <dbReference type="ARBA" id="ARBA00012438"/>
    </source>
</evidence>
<dbReference type="EMBL" id="VKKY01000001">
    <property type="protein sequence ID" value="KAA3440861.1"/>
    <property type="molecule type" value="Genomic_DNA"/>
</dbReference>
<dbReference type="SUPFAM" id="SSF47384">
    <property type="entry name" value="Homodimeric domain of signal transducing histidine kinase"/>
    <property type="match status" value="1"/>
</dbReference>
<evidence type="ECO:0000313" key="7">
    <source>
        <dbReference type="Proteomes" id="UP000324133"/>
    </source>
</evidence>
<name>A0A5B6TKA5_9BACT</name>
<comment type="caution">
    <text evidence="6">The sequence shown here is derived from an EMBL/GenBank/DDBJ whole genome shotgun (WGS) entry which is preliminary data.</text>
</comment>
<feature type="coiled-coil region" evidence="4">
    <location>
        <begin position="38"/>
        <end position="69"/>
    </location>
</feature>
<evidence type="ECO:0000313" key="6">
    <source>
        <dbReference type="EMBL" id="KAA3440861.1"/>
    </source>
</evidence>
<sequence>MNTRLSAAYQRKGQSWKAIHVHLSFPSSEQAEGESWPIDVLKARNQELEEKVARRTEELRTSLEKLKNTQTQLIQAEKLASLGELTAGIAHEIQNPLNFVNNFSEVNAELLIELKEEIIGGNTAEALILAEDIHQNMGKIVHHGRRADSIVKNMLQHARQPSGEKEFVNLNALVDEYLRLSYHGLRAKDKSFNATMETDFDEAVGKVEMLPQEMGRVLLNLFNNAFYSVVEKKRVLGTAFKPILYVATKKTESGIEIKVKDNGMGIPEEVLAKIYQPFFTTKPTGEGTGLGLSMSYDIVTKGHGGSMKAHTKEGEYAEFDILLPA</sequence>
<dbReference type="Gene3D" id="3.30.565.10">
    <property type="entry name" value="Histidine kinase-like ATPase, C-terminal domain"/>
    <property type="match status" value="1"/>
</dbReference>
<evidence type="ECO:0000256" key="3">
    <source>
        <dbReference type="ARBA" id="ARBA00022553"/>
    </source>
</evidence>
<evidence type="ECO:0000256" key="1">
    <source>
        <dbReference type="ARBA" id="ARBA00000085"/>
    </source>
</evidence>
<dbReference type="AlphaFoldDB" id="A0A5B6TKA5"/>